<dbReference type="EMBL" id="JACAZF010000005">
    <property type="protein sequence ID" value="KAF7303657.1"/>
    <property type="molecule type" value="Genomic_DNA"/>
</dbReference>
<dbReference type="PANTHER" id="PTHR40465:SF1">
    <property type="entry name" value="DUF6534 DOMAIN-CONTAINING PROTEIN"/>
    <property type="match status" value="1"/>
</dbReference>
<evidence type="ECO:0000313" key="4">
    <source>
        <dbReference type="Proteomes" id="UP000636479"/>
    </source>
</evidence>
<keyword evidence="1" id="KW-1133">Transmembrane helix</keyword>
<reference evidence="3" key="1">
    <citation type="submission" date="2020-05" db="EMBL/GenBank/DDBJ databases">
        <title>Mycena genomes resolve the evolution of fungal bioluminescence.</title>
        <authorList>
            <person name="Tsai I.J."/>
        </authorList>
    </citation>
    <scope>NUCLEOTIDE SEQUENCE</scope>
    <source>
        <strain evidence="3">171206Taipei</strain>
    </source>
</reference>
<accession>A0A8H6SSN4</accession>
<dbReference type="Pfam" id="PF20152">
    <property type="entry name" value="DUF6534"/>
    <property type="match status" value="1"/>
</dbReference>
<feature type="transmembrane region" description="Helical" evidence="1">
    <location>
        <begin position="119"/>
        <end position="144"/>
    </location>
</feature>
<name>A0A8H6SSN4_9AGAR</name>
<dbReference type="Proteomes" id="UP000636479">
    <property type="component" value="Unassembled WGS sequence"/>
</dbReference>
<keyword evidence="1" id="KW-0812">Transmembrane</keyword>
<keyword evidence="1" id="KW-0472">Membrane</keyword>
<feature type="transmembrane region" description="Helical" evidence="1">
    <location>
        <begin position="12"/>
        <end position="37"/>
    </location>
</feature>
<feature type="transmembrane region" description="Helical" evidence="1">
    <location>
        <begin position="49"/>
        <end position="71"/>
    </location>
</feature>
<dbReference type="RefSeq" id="XP_037220629.1">
    <property type="nucleotide sequence ID" value="XM_037362708.1"/>
</dbReference>
<proteinExistence type="predicted"/>
<keyword evidence="4" id="KW-1185">Reference proteome</keyword>
<dbReference type="InterPro" id="IPR045339">
    <property type="entry name" value="DUF6534"/>
</dbReference>
<dbReference type="PANTHER" id="PTHR40465">
    <property type="entry name" value="CHROMOSOME 1, WHOLE GENOME SHOTGUN SEQUENCE"/>
    <property type="match status" value="1"/>
</dbReference>
<evidence type="ECO:0000313" key="3">
    <source>
        <dbReference type="EMBL" id="KAF7303657.1"/>
    </source>
</evidence>
<dbReference type="OrthoDB" id="2964254at2759"/>
<feature type="transmembrane region" description="Helical" evidence="1">
    <location>
        <begin position="202"/>
        <end position="227"/>
    </location>
</feature>
<feature type="transmembrane region" description="Helical" evidence="1">
    <location>
        <begin position="233"/>
        <end position="252"/>
    </location>
</feature>
<feature type="transmembrane region" description="Helical" evidence="1">
    <location>
        <begin position="156"/>
        <end position="182"/>
    </location>
</feature>
<dbReference type="AlphaFoldDB" id="A0A8H6SSN4"/>
<evidence type="ECO:0000259" key="2">
    <source>
        <dbReference type="Pfam" id="PF20152"/>
    </source>
</evidence>
<feature type="domain" description="DUF6534" evidence="2">
    <location>
        <begin position="169"/>
        <end position="256"/>
    </location>
</feature>
<gene>
    <name evidence="3" type="ORF">MIND_00595100</name>
</gene>
<organism evidence="3 4">
    <name type="scientific">Mycena indigotica</name>
    <dbReference type="NCBI Taxonomy" id="2126181"/>
    <lineage>
        <taxon>Eukaryota</taxon>
        <taxon>Fungi</taxon>
        <taxon>Dikarya</taxon>
        <taxon>Basidiomycota</taxon>
        <taxon>Agaricomycotina</taxon>
        <taxon>Agaricomycetes</taxon>
        <taxon>Agaricomycetidae</taxon>
        <taxon>Agaricales</taxon>
        <taxon>Marasmiineae</taxon>
        <taxon>Mycenaceae</taxon>
        <taxon>Mycena</taxon>
    </lineage>
</organism>
<sequence>MAQVFNLDLTLGPIICGAFVCVFFFGVICMQTAHYLTTFPNDSNYVKSMVVFLWAVQLGFTIAICQNAYGLLVTDFGQVFALLYSPWGLNVAQILGGVINHGVQAFFILQIFRATRALYLCIFLWILVALLEALTLFLSAHFIRTRSIAISIHSPLYYRLLLVLFFSDAALDLINASILCFYLRRQRQSAFSTRTITLVDRLVVYTLQTGLSTSLVAVASAVCLKVAPDNYVWILFFSAMPCSFLSALLANINNRGSLRFSQQHTSVTSDGTRSSGRQGVRVKISRSVLLTGGSVKMDSEVLPRTITDDDRGMELDKMDELNITARHLGPQAV</sequence>
<comment type="caution">
    <text evidence="3">The sequence shown here is derived from an EMBL/GenBank/DDBJ whole genome shotgun (WGS) entry which is preliminary data.</text>
</comment>
<evidence type="ECO:0000256" key="1">
    <source>
        <dbReference type="SAM" id="Phobius"/>
    </source>
</evidence>
<feature type="transmembrane region" description="Helical" evidence="1">
    <location>
        <begin position="91"/>
        <end position="112"/>
    </location>
</feature>
<protein>
    <recommendedName>
        <fullName evidence="2">DUF6534 domain-containing protein</fullName>
    </recommendedName>
</protein>
<dbReference type="GeneID" id="59345224"/>